<comment type="caution">
    <text evidence="1">The sequence shown here is derived from an EMBL/GenBank/DDBJ whole genome shotgun (WGS) entry which is preliminary data.</text>
</comment>
<evidence type="ECO:0000313" key="2">
    <source>
        <dbReference type="Proteomes" id="UP000707477"/>
    </source>
</evidence>
<dbReference type="SUPFAM" id="SSF55594">
    <property type="entry name" value="HPr-like"/>
    <property type="match status" value="1"/>
</dbReference>
<dbReference type="InterPro" id="IPR035895">
    <property type="entry name" value="HPr-like_sf"/>
</dbReference>
<keyword evidence="1" id="KW-0813">Transport</keyword>
<gene>
    <name evidence="1" type="ORF">HEQ44_07640</name>
</gene>
<name>A0ABX1L4U2_9LACO</name>
<protein>
    <submittedName>
        <fullName evidence="1">PTS sugar transporter</fullName>
    </submittedName>
</protein>
<reference evidence="1 2" key="1">
    <citation type="submission" date="2020-03" db="EMBL/GenBank/DDBJ databases">
        <authorList>
            <person name="Zhang Z."/>
            <person name="Guo Z."/>
            <person name="Hou Q."/>
            <person name="Shen X."/>
        </authorList>
    </citation>
    <scope>NUCLEOTIDE SEQUENCE [LARGE SCALE GENOMIC DNA]</scope>
    <source>
        <strain evidence="1 2">HBUAS51329</strain>
    </source>
</reference>
<dbReference type="RefSeq" id="WP_168849778.1">
    <property type="nucleotide sequence ID" value="NZ_JAAVSD010000019.1"/>
</dbReference>
<keyword evidence="1" id="KW-0762">Sugar transport</keyword>
<keyword evidence="2" id="KW-1185">Reference proteome</keyword>
<organism evidence="1 2">
    <name type="scientific">Levilactobacillus tujiorum</name>
    <dbReference type="NCBI Taxonomy" id="2912243"/>
    <lineage>
        <taxon>Bacteria</taxon>
        <taxon>Bacillati</taxon>
        <taxon>Bacillota</taxon>
        <taxon>Bacilli</taxon>
        <taxon>Lactobacillales</taxon>
        <taxon>Lactobacillaceae</taxon>
        <taxon>Levilactobacillus</taxon>
    </lineage>
</organism>
<dbReference type="Proteomes" id="UP000707477">
    <property type="component" value="Unassembled WGS sequence"/>
</dbReference>
<dbReference type="EMBL" id="JAAVSD010000019">
    <property type="protein sequence ID" value="NLR30055.1"/>
    <property type="molecule type" value="Genomic_DNA"/>
</dbReference>
<evidence type="ECO:0000313" key="1">
    <source>
        <dbReference type="EMBL" id="NLR30055.1"/>
    </source>
</evidence>
<sequence>MKTIGFPLFEEMPTVDEAPAFEKICRKHASKATIKIRDIEIDPSQQDEVVDLTDYAGHYVRIVAEGPDEALLAGALHQQLAADKCCY</sequence>
<accession>A0ABX1L4U2</accession>
<proteinExistence type="predicted"/>